<feature type="domain" description="DAGKc" evidence="11">
    <location>
        <begin position="196"/>
        <end position="336"/>
    </location>
</feature>
<dbReference type="InterPro" id="IPR017438">
    <property type="entry name" value="ATP-NAD_kinase_N"/>
</dbReference>
<evidence type="ECO:0000313" key="12">
    <source>
        <dbReference type="EMBL" id="OWF42395.1"/>
    </source>
</evidence>
<dbReference type="InterPro" id="IPR037607">
    <property type="entry name" value="DGK"/>
</dbReference>
<evidence type="ECO:0000256" key="2">
    <source>
        <dbReference type="ARBA" id="ARBA00012133"/>
    </source>
</evidence>
<keyword evidence="3" id="KW-0808">Transferase</keyword>
<keyword evidence="6" id="KW-0547">Nucleotide-binding</keyword>
<accession>A0A210Q111</accession>
<dbReference type="GO" id="GO:0046872">
    <property type="term" value="F:metal ion binding"/>
    <property type="evidence" value="ECO:0007669"/>
    <property type="project" value="UniProtKB-KW"/>
</dbReference>
<dbReference type="InterPro" id="IPR000756">
    <property type="entry name" value="Diacylglycerol_kin_accessory"/>
</dbReference>
<evidence type="ECO:0000256" key="10">
    <source>
        <dbReference type="SAM" id="Phobius"/>
    </source>
</evidence>
<evidence type="ECO:0000256" key="1">
    <source>
        <dbReference type="ARBA" id="ARBA00009280"/>
    </source>
</evidence>
<dbReference type="EMBL" id="NEDP02005287">
    <property type="protein sequence ID" value="OWF42395.1"/>
    <property type="molecule type" value="Genomic_DNA"/>
</dbReference>
<dbReference type="Gene3D" id="3.40.50.10330">
    <property type="entry name" value="Probable inorganic polyphosphate/atp-NAD kinase, domain 1"/>
    <property type="match status" value="1"/>
</dbReference>
<dbReference type="Pfam" id="PF00609">
    <property type="entry name" value="DAGK_acc"/>
    <property type="match status" value="1"/>
</dbReference>
<keyword evidence="7 12" id="KW-0418">Kinase</keyword>
<evidence type="ECO:0000256" key="8">
    <source>
        <dbReference type="ARBA" id="ARBA00022833"/>
    </source>
</evidence>
<keyword evidence="10" id="KW-0812">Transmembrane</keyword>
<proteinExistence type="inferred from homology"/>
<dbReference type="EC" id="2.7.1.107" evidence="2"/>
<dbReference type="InterPro" id="IPR001206">
    <property type="entry name" value="Diacylglycerol_kinase_cat_dom"/>
</dbReference>
<evidence type="ECO:0000256" key="9">
    <source>
        <dbReference type="ARBA" id="ARBA00022840"/>
    </source>
</evidence>
<keyword evidence="9" id="KW-0067">ATP-binding</keyword>
<keyword evidence="13" id="KW-1185">Reference proteome</keyword>
<dbReference type="AlphaFoldDB" id="A0A210Q111"/>
<dbReference type="Gene3D" id="3.30.60.20">
    <property type="match status" value="1"/>
</dbReference>
<dbReference type="Pfam" id="PF00781">
    <property type="entry name" value="DAGK_cat"/>
    <property type="match status" value="1"/>
</dbReference>
<keyword evidence="10" id="KW-0472">Membrane</keyword>
<evidence type="ECO:0000256" key="6">
    <source>
        <dbReference type="ARBA" id="ARBA00022741"/>
    </source>
</evidence>
<evidence type="ECO:0000256" key="3">
    <source>
        <dbReference type="ARBA" id="ARBA00022679"/>
    </source>
</evidence>
<dbReference type="InterPro" id="IPR002219">
    <property type="entry name" value="PKC_DAG/PE"/>
</dbReference>
<evidence type="ECO:0000259" key="11">
    <source>
        <dbReference type="PROSITE" id="PS50146"/>
    </source>
</evidence>
<comment type="caution">
    <text evidence="12">The sequence shown here is derived from an EMBL/GenBank/DDBJ whole genome shotgun (WGS) entry which is preliminary data.</text>
</comment>
<evidence type="ECO:0000313" key="13">
    <source>
        <dbReference type="Proteomes" id="UP000242188"/>
    </source>
</evidence>
<dbReference type="CDD" id="cd20853">
    <property type="entry name" value="C1_DGKepsilon_typeIII_rpt2"/>
    <property type="match status" value="1"/>
</dbReference>
<keyword evidence="10" id="KW-1133">Transmembrane helix</keyword>
<protein>
    <recommendedName>
        <fullName evidence="2">diacylglycerol kinase (ATP)</fullName>
        <ecNumber evidence="2">2.7.1.107</ecNumber>
    </recommendedName>
</protein>
<dbReference type="SMART" id="SM00046">
    <property type="entry name" value="DAGKc"/>
    <property type="match status" value="1"/>
</dbReference>
<dbReference type="GO" id="GO:0004143">
    <property type="term" value="F:ATP-dependent diacylglycerol kinase activity"/>
    <property type="evidence" value="ECO:0007669"/>
    <property type="project" value="UniProtKB-EC"/>
</dbReference>
<dbReference type="PANTHER" id="PTHR11255:SF118">
    <property type="entry name" value="DIACYLGLYCEROL KINASE EPSILON"/>
    <property type="match status" value="1"/>
</dbReference>
<gene>
    <name evidence="12" type="ORF">KP79_PYT05160</name>
</gene>
<keyword evidence="8" id="KW-0862">Zinc</keyword>
<keyword evidence="5" id="KW-0677">Repeat</keyword>
<dbReference type="PROSITE" id="PS50146">
    <property type="entry name" value="DAGK"/>
    <property type="match status" value="1"/>
</dbReference>
<dbReference type="SUPFAM" id="SSF111331">
    <property type="entry name" value="NAD kinase/diacylglycerol kinase-like"/>
    <property type="match status" value="1"/>
</dbReference>
<feature type="transmembrane region" description="Helical" evidence="10">
    <location>
        <begin position="6"/>
        <end position="26"/>
    </location>
</feature>
<dbReference type="GO" id="GO:0007200">
    <property type="term" value="P:phospholipase C-activating G protein-coupled receptor signaling pathway"/>
    <property type="evidence" value="ECO:0007669"/>
    <property type="project" value="InterPro"/>
</dbReference>
<dbReference type="OrthoDB" id="242257at2759"/>
<dbReference type="PANTHER" id="PTHR11255">
    <property type="entry name" value="DIACYLGLYCEROL KINASE"/>
    <property type="match status" value="1"/>
</dbReference>
<organism evidence="12 13">
    <name type="scientific">Mizuhopecten yessoensis</name>
    <name type="common">Japanese scallop</name>
    <name type="synonym">Patinopecten yessoensis</name>
    <dbReference type="NCBI Taxonomy" id="6573"/>
    <lineage>
        <taxon>Eukaryota</taxon>
        <taxon>Metazoa</taxon>
        <taxon>Spiralia</taxon>
        <taxon>Lophotrochozoa</taxon>
        <taxon>Mollusca</taxon>
        <taxon>Bivalvia</taxon>
        <taxon>Autobranchia</taxon>
        <taxon>Pteriomorphia</taxon>
        <taxon>Pectinida</taxon>
        <taxon>Pectinoidea</taxon>
        <taxon>Pectinidae</taxon>
        <taxon>Mizuhopecten</taxon>
    </lineage>
</organism>
<dbReference type="InterPro" id="IPR046349">
    <property type="entry name" value="C1-like_sf"/>
</dbReference>
<keyword evidence="4" id="KW-0479">Metal-binding</keyword>
<dbReference type="STRING" id="6573.A0A210Q111"/>
<sequence>MVFTQMDVVSWFLIVVMLMVLAFVLMKMYRLYRLQHYEVRAPDIHRGHRWYMIDIFPEQTYCTIGHYRIKHGATCDSCGVCVDDHNMKAADKKIHCKPVSEIGRGTLHHWVQGNLPLYSKCFICGEDCGVLPQICDVWCAWCRRTAHENCKRVSDLCDLGRFKTVIVPPNCVRLKQVGIKGRRRLVVASASHPNIANWSPLIVVATRKSGNNEGEFILRAFRGFLHPSQVIDLNDVPPENGLEWCHLLPDVTFRVLVCGGDGTIGWVLNAIEKLKLKKPPDVCILPLGTGNDMSRVLGWGEGYTHGDVNIPDILEKISEAQPASLDRWKVNISMRSIVMKKKKVIMNNYASIGVDALVTLNFHRQRESRPWLFAHRLINKVLKCTV</sequence>
<dbReference type="PROSITE" id="PS00479">
    <property type="entry name" value="ZF_DAG_PE_1"/>
    <property type="match status" value="1"/>
</dbReference>
<reference evidence="12 13" key="1">
    <citation type="journal article" date="2017" name="Nat. Ecol. Evol.">
        <title>Scallop genome provides insights into evolution of bilaterian karyotype and development.</title>
        <authorList>
            <person name="Wang S."/>
            <person name="Zhang J."/>
            <person name="Jiao W."/>
            <person name="Li J."/>
            <person name="Xun X."/>
            <person name="Sun Y."/>
            <person name="Guo X."/>
            <person name="Huan P."/>
            <person name="Dong B."/>
            <person name="Zhang L."/>
            <person name="Hu X."/>
            <person name="Sun X."/>
            <person name="Wang J."/>
            <person name="Zhao C."/>
            <person name="Wang Y."/>
            <person name="Wang D."/>
            <person name="Huang X."/>
            <person name="Wang R."/>
            <person name="Lv J."/>
            <person name="Li Y."/>
            <person name="Zhang Z."/>
            <person name="Liu B."/>
            <person name="Lu W."/>
            <person name="Hui Y."/>
            <person name="Liang J."/>
            <person name="Zhou Z."/>
            <person name="Hou R."/>
            <person name="Li X."/>
            <person name="Liu Y."/>
            <person name="Li H."/>
            <person name="Ning X."/>
            <person name="Lin Y."/>
            <person name="Zhao L."/>
            <person name="Xing Q."/>
            <person name="Dou J."/>
            <person name="Li Y."/>
            <person name="Mao J."/>
            <person name="Guo H."/>
            <person name="Dou H."/>
            <person name="Li T."/>
            <person name="Mu C."/>
            <person name="Jiang W."/>
            <person name="Fu Q."/>
            <person name="Fu X."/>
            <person name="Miao Y."/>
            <person name="Liu J."/>
            <person name="Yu Q."/>
            <person name="Li R."/>
            <person name="Liao H."/>
            <person name="Li X."/>
            <person name="Kong Y."/>
            <person name="Jiang Z."/>
            <person name="Chourrout D."/>
            <person name="Li R."/>
            <person name="Bao Z."/>
        </authorList>
    </citation>
    <scope>NUCLEOTIDE SEQUENCE [LARGE SCALE GENOMIC DNA]</scope>
    <source>
        <strain evidence="12 13">PY_sf001</strain>
    </source>
</reference>
<evidence type="ECO:0000256" key="4">
    <source>
        <dbReference type="ARBA" id="ARBA00022723"/>
    </source>
</evidence>
<dbReference type="SUPFAM" id="SSF57889">
    <property type="entry name" value="Cysteine-rich domain"/>
    <property type="match status" value="1"/>
</dbReference>
<name>A0A210Q111_MIZYE</name>
<evidence type="ECO:0000256" key="7">
    <source>
        <dbReference type="ARBA" id="ARBA00022777"/>
    </source>
</evidence>
<dbReference type="GO" id="GO:0016020">
    <property type="term" value="C:membrane"/>
    <property type="evidence" value="ECO:0007669"/>
    <property type="project" value="TreeGrafter"/>
</dbReference>
<dbReference type="InterPro" id="IPR016064">
    <property type="entry name" value="NAD/diacylglycerol_kinase_sf"/>
</dbReference>
<evidence type="ECO:0000256" key="5">
    <source>
        <dbReference type="ARBA" id="ARBA00022737"/>
    </source>
</evidence>
<dbReference type="GO" id="GO:0005524">
    <property type="term" value="F:ATP binding"/>
    <property type="evidence" value="ECO:0007669"/>
    <property type="project" value="UniProtKB-KW"/>
</dbReference>
<comment type="similarity">
    <text evidence="1">Belongs to the eukaryotic diacylglycerol kinase family.</text>
</comment>
<dbReference type="Proteomes" id="UP000242188">
    <property type="component" value="Unassembled WGS sequence"/>
</dbReference>